<feature type="compositionally biased region" description="Low complexity" evidence="1">
    <location>
        <begin position="331"/>
        <end position="343"/>
    </location>
</feature>
<evidence type="ECO:0000313" key="4">
    <source>
        <dbReference type="Proteomes" id="UP000038010"/>
    </source>
</evidence>
<feature type="region of interest" description="Disordered" evidence="1">
    <location>
        <begin position="302"/>
        <end position="385"/>
    </location>
</feature>
<dbReference type="PANTHER" id="PTHR36424:SF1">
    <property type="entry name" value="LOW AFFINITY K(+) TRANSPORTER 1-RELATED"/>
    <property type="match status" value="1"/>
</dbReference>
<accession>A0A0N1H861</accession>
<dbReference type="Proteomes" id="UP000038010">
    <property type="component" value="Unassembled WGS sequence"/>
</dbReference>
<feature type="transmembrane region" description="Helical" evidence="2">
    <location>
        <begin position="227"/>
        <end position="257"/>
    </location>
</feature>
<dbReference type="Pfam" id="PF16944">
    <property type="entry name" value="KCH"/>
    <property type="match status" value="1"/>
</dbReference>
<dbReference type="GO" id="GO:0015079">
    <property type="term" value="F:potassium ion transmembrane transporter activity"/>
    <property type="evidence" value="ECO:0007669"/>
    <property type="project" value="InterPro"/>
</dbReference>
<feature type="region of interest" description="Disordered" evidence="1">
    <location>
        <begin position="397"/>
        <end position="662"/>
    </location>
</feature>
<evidence type="ECO:0000313" key="3">
    <source>
        <dbReference type="EMBL" id="KPI39437.1"/>
    </source>
</evidence>
<reference evidence="3 4" key="1">
    <citation type="submission" date="2015-06" db="EMBL/GenBank/DDBJ databases">
        <title>Draft genome of the ant-associated black yeast Phialophora attae CBS 131958.</title>
        <authorList>
            <person name="Moreno L.F."/>
            <person name="Stielow B.J."/>
            <person name="de Hoog S."/>
            <person name="Vicente V.A."/>
            <person name="Weiss V.A."/>
            <person name="de Vries M."/>
            <person name="Cruz L.M."/>
            <person name="Souza E.M."/>
        </authorList>
    </citation>
    <scope>NUCLEOTIDE SEQUENCE [LARGE SCALE GENOMIC DNA]</scope>
    <source>
        <strain evidence="3 4">CBS 131958</strain>
    </source>
</reference>
<keyword evidence="2" id="KW-1133">Transmembrane helix</keyword>
<keyword evidence="4" id="KW-1185">Reference proteome</keyword>
<dbReference type="RefSeq" id="XP_017999400.1">
    <property type="nucleotide sequence ID" value="XM_018145313.1"/>
</dbReference>
<dbReference type="VEuPathDB" id="FungiDB:AB675_5126"/>
<gene>
    <name evidence="3" type="ORF">AB675_5126</name>
</gene>
<feature type="transmembrane region" description="Helical" evidence="2">
    <location>
        <begin position="80"/>
        <end position="97"/>
    </location>
</feature>
<dbReference type="EMBL" id="LFJN01000015">
    <property type="protein sequence ID" value="KPI39437.1"/>
    <property type="molecule type" value="Genomic_DNA"/>
</dbReference>
<proteinExistence type="predicted"/>
<feature type="compositionally biased region" description="Polar residues" evidence="1">
    <location>
        <begin position="348"/>
        <end position="358"/>
    </location>
</feature>
<protein>
    <submittedName>
        <fullName evidence="3">Putative vacuolar membrane protein</fullName>
    </submittedName>
</protein>
<dbReference type="InterPro" id="IPR031606">
    <property type="entry name" value="Kch1/2"/>
</dbReference>
<feature type="compositionally biased region" description="Gly residues" evidence="1">
    <location>
        <begin position="644"/>
        <end position="655"/>
    </location>
</feature>
<sequence length="662" mass="71533">MGCCGKRERFGDVHDEQKWDYVNLDDFKSRSCWTGFGYAYLIIMLIVSISIYVVDTFLAINLLAFNKWAGQIEPAIPFTISRWIFAGCIILSYILLIERWIRAVRVMKQGGVAKSYLDPLAVRIQSIRMGANGRGYRRFLVFAELTKSRKGADYVALFSYFSFEAAIRIIFAEGPRVVVNGITLYSVTKLNFIPTGEHAAPEGKSSVEQFFINIGAMADKDKLQATVLFGMLWTCLIWILAALSLAISVILYLLFLWHHIPGEAGGLKNYCRIKINKRMERVVRKKVDIALKKENEIRAREDAKAARAGGNGKVQPTLPVLGMDSEPTLPPLSRTTTTTTLPLYDSRPGTQRGSQDSFDQPPMPGMPTNGRPGFMSQQSDSSIASYSSNAPLISSASDMGYSDVGGPPMSGPFGRPGPPNRINTPRGMPPGPAYPLEPLGRPGTAMSNGPRRASDESLIYGPDRSQGTRTPSWDRPTDGPGARRGPPLGNPNFPPIFESHNNGRNSPGPGMMMDGGGPPPPRRFSPPNGQQPSLPQLPPSRGPTPGDRAFTSPNNGFGPPERSYTPLSGPPPLQHQQTFGQPPPRSYTPVGGPPLARVQTAEDVGGYRAFTPEPRGPSRGPPPPMGGYRSNGPGPGSGYAQRGPGSGGGGGGQGVGNILDHY</sequence>
<feature type="transmembrane region" description="Helical" evidence="2">
    <location>
        <begin position="38"/>
        <end position="60"/>
    </location>
</feature>
<evidence type="ECO:0000256" key="2">
    <source>
        <dbReference type="SAM" id="Phobius"/>
    </source>
</evidence>
<dbReference type="GeneID" id="28737193"/>
<comment type="caution">
    <text evidence="3">The sequence shown here is derived from an EMBL/GenBank/DDBJ whole genome shotgun (WGS) entry which is preliminary data.</text>
</comment>
<dbReference type="PANTHER" id="PTHR36424">
    <property type="entry name" value="PHEROMONE-REGULATED MEMBRANE PROTEIN 6"/>
    <property type="match status" value="1"/>
</dbReference>
<dbReference type="AlphaFoldDB" id="A0A0N1H861"/>
<organism evidence="3 4">
    <name type="scientific">Cyphellophora attinorum</name>
    <dbReference type="NCBI Taxonomy" id="1664694"/>
    <lineage>
        <taxon>Eukaryota</taxon>
        <taxon>Fungi</taxon>
        <taxon>Dikarya</taxon>
        <taxon>Ascomycota</taxon>
        <taxon>Pezizomycotina</taxon>
        <taxon>Eurotiomycetes</taxon>
        <taxon>Chaetothyriomycetidae</taxon>
        <taxon>Chaetothyriales</taxon>
        <taxon>Cyphellophoraceae</taxon>
        <taxon>Cyphellophora</taxon>
    </lineage>
</organism>
<feature type="compositionally biased region" description="Low complexity" evidence="1">
    <location>
        <begin position="525"/>
        <end position="534"/>
    </location>
</feature>
<evidence type="ECO:0000256" key="1">
    <source>
        <dbReference type="SAM" id="MobiDB-lite"/>
    </source>
</evidence>
<dbReference type="STRING" id="1664694.A0A0N1H861"/>
<name>A0A0N1H861_9EURO</name>
<keyword evidence="2" id="KW-0472">Membrane</keyword>
<dbReference type="GO" id="GO:0005886">
    <property type="term" value="C:plasma membrane"/>
    <property type="evidence" value="ECO:0007669"/>
    <property type="project" value="InterPro"/>
</dbReference>
<dbReference type="OrthoDB" id="2128042at2759"/>
<keyword evidence="2" id="KW-0812">Transmembrane</keyword>
<feature type="compositionally biased region" description="Low complexity" evidence="1">
    <location>
        <begin position="376"/>
        <end position="385"/>
    </location>
</feature>